<dbReference type="EMBL" id="SCHB01000001">
    <property type="protein sequence ID" value="TBW73684.1"/>
    <property type="molecule type" value="Genomic_DNA"/>
</dbReference>
<dbReference type="GeneID" id="58091069"/>
<dbReference type="Proteomes" id="UP000293637">
    <property type="component" value="Unassembled WGS sequence"/>
</dbReference>
<dbReference type="RefSeq" id="WP_002492473.1">
    <property type="nucleotide sequence ID" value="NZ_AP021848.1"/>
</dbReference>
<feature type="region of interest" description="Disordered" evidence="1">
    <location>
        <begin position="138"/>
        <end position="157"/>
    </location>
</feature>
<feature type="transmembrane region" description="Helical" evidence="2">
    <location>
        <begin position="72"/>
        <end position="91"/>
    </location>
</feature>
<comment type="caution">
    <text evidence="4">The sequence shown here is derived from an EMBL/GenBank/DDBJ whole genome shotgun (WGS) entry which is preliminary data.</text>
</comment>
<evidence type="ECO:0000313" key="5">
    <source>
        <dbReference type="Proteomes" id="UP000293637"/>
    </source>
</evidence>
<keyword evidence="2" id="KW-1133">Transmembrane helix</keyword>
<reference evidence="4 5" key="1">
    <citation type="journal article" date="2019" name="Sci. Transl. Med.">
        <title>Quorum sensing between bacterial species on the skin protects against epidermal injury in atopic dermatitis.</title>
        <authorList>
            <person name="Williams M.R."/>
        </authorList>
    </citation>
    <scope>NUCLEOTIDE SEQUENCE [LARGE SCALE GENOMIC DNA]</scope>
    <source>
        <strain evidence="4 5">E7</strain>
    </source>
</reference>
<proteinExistence type="predicted"/>
<keyword evidence="2" id="KW-0812">Transmembrane</keyword>
<evidence type="ECO:0000256" key="2">
    <source>
        <dbReference type="SAM" id="Phobius"/>
    </source>
</evidence>
<feature type="transmembrane region" description="Helical" evidence="2">
    <location>
        <begin position="98"/>
        <end position="129"/>
    </location>
</feature>
<evidence type="ECO:0000313" key="4">
    <source>
        <dbReference type="EMBL" id="TBW73684.1"/>
    </source>
</evidence>
<sequence length="224" mass="25652">MIKRTGEKVLTWIGFILHTLYVIFLVLIQMMVSDSDFKEQLANELQKNPDSNVSRDQTIEAVNSVATNSSGWIMIGIVILGLTLVAAIMLSKHPTISAILLIIAVVLSVFNVSWVAGILWLIAAIMLLVRRPKNQYAYNSGTTTDIPPEENERYNNYSENHNDEYRHQQQDVEVDNHDHHQSHSTNNKDVSDDTRLSNDDQHDDFVRDAAERRQQEKNDDPYKY</sequence>
<dbReference type="Pfam" id="PF13273">
    <property type="entry name" value="DUF4064"/>
    <property type="match status" value="1"/>
</dbReference>
<feature type="domain" description="DUF4064" evidence="3">
    <location>
        <begin position="3"/>
        <end position="110"/>
    </location>
</feature>
<organism evidence="4 5">
    <name type="scientific">Staphylococcus lugdunensis</name>
    <dbReference type="NCBI Taxonomy" id="28035"/>
    <lineage>
        <taxon>Bacteria</taxon>
        <taxon>Bacillati</taxon>
        <taxon>Bacillota</taxon>
        <taxon>Bacilli</taxon>
        <taxon>Bacillales</taxon>
        <taxon>Staphylococcaceae</taxon>
        <taxon>Staphylococcus</taxon>
    </lineage>
</organism>
<evidence type="ECO:0000256" key="1">
    <source>
        <dbReference type="SAM" id="MobiDB-lite"/>
    </source>
</evidence>
<dbReference type="InterPro" id="IPR025273">
    <property type="entry name" value="DUF4064"/>
</dbReference>
<protein>
    <submittedName>
        <fullName evidence="4">DUF4064 domain-containing protein</fullName>
    </submittedName>
</protein>
<accession>A0A4V2KW15</accession>
<evidence type="ECO:0000259" key="3">
    <source>
        <dbReference type="Pfam" id="PF13273"/>
    </source>
</evidence>
<feature type="transmembrane region" description="Helical" evidence="2">
    <location>
        <begin position="12"/>
        <end position="32"/>
    </location>
</feature>
<keyword evidence="2" id="KW-0472">Membrane</keyword>
<feature type="compositionally biased region" description="Basic and acidic residues" evidence="1">
    <location>
        <begin position="189"/>
        <end position="224"/>
    </location>
</feature>
<name>A0A4V2KW15_STALU</name>
<feature type="region of interest" description="Disordered" evidence="1">
    <location>
        <begin position="173"/>
        <end position="224"/>
    </location>
</feature>
<dbReference type="AlphaFoldDB" id="A0A4V2KW15"/>
<gene>
    <name evidence="4" type="ORF">EQ812_02440</name>
</gene>